<dbReference type="EMBL" id="WSZI01000017">
    <property type="protein sequence ID" value="MWN21640.1"/>
    <property type="molecule type" value="Genomic_DNA"/>
</dbReference>
<comment type="caution">
    <text evidence="1">The sequence shown here is derived from an EMBL/GenBank/DDBJ whole genome shotgun (WGS) entry which is preliminary data.</text>
</comment>
<dbReference type="AlphaFoldDB" id="A0A6L7AAZ8"/>
<protein>
    <submittedName>
        <fullName evidence="1">Uncharacterized protein</fullName>
    </submittedName>
</protein>
<proteinExistence type="predicted"/>
<reference evidence="1 2" key="1">
    <citation type="submission" date="2019-12" db="EMBL/GenBank/DDBJ databases">
        <title>Complete genome sequence of Leuconostoc lactis strain AVN1 provides insights into metabolic potential.</title>
        <authorList>
            <person name="Besrour N."/>
            <person name="Najjari A."/>
            <person name="Fhoula I."/>
            <person name="Jaballah S."/>
            <person name="Klibi N."/>
            <person name="Ouzari H.I."/>
        </authorList>
    </citation>
    <scope>NUCLEOTIDE SEQUENCE [LARGE SCALE GENOMIC DNA]</scope>
    <source>
        <strain evidence="1 2">AVN1</strain>
    </source>
</reference>
<name>A0A6L7AAZ8_LEULA</name>
<evidence type="ECO:0000313" key="1">
    <source>
        <dbReference type="EMBL" id="MWN21640.1"/>
    </source>
</evidence>
<gene>
    <name evidence="1" type="ORF">GQS40_10860</name>
</gene>
<organism evidence="1 2">
    <name type="scientific">Leuconostoc lactis</name>
    <dbReference type="NCBI Taxonomy" id="1246"/>
    <lineage>
        <taxon>Bacteria</taxon>
        <taxon>Bacillati</taxon>
        <taxon>Bacillota</taxon>
        <taxon>Bacilli</taxon>
        <taxon>Lactobacillales</taxon>
        <taxon>Lactobacillaceae</taxon>
        <taxon>Leuconostoc</taxon>
    </lineage>
</organism>
<sequence length="430" mass="46761">MFKSTKLVVPLMTALAVLIGTASAAYYFLGVSPLNTAGIAQLNDNITRMKNLLTSSQADNAQLTSALTTAQSSLSHNATTITKLTHDNSVLAAAVTDRYQAMMATAMALNIPDLSQYYITPPSDNPFTDQNGQVLDSDKLSPVILNAITALKTASATSQDWQNKYTDLQSAIRAAYLDAGGDPTQQPTLATLMQQLKAQTIAQFTAQINAVGIAIAWLNDGPTYHSPANPNLIFKSNHISWGTTTVSIPDDAGQLASVTLPVIWQGATNDQLIWNGFGWVIYKDGQIYTDATDDKGQAIGLAFVNLRDIATRIKMPDGTYRIVLWGSTAHIFAKAFLPDLNMLPGGATRYQFTFDAQNNFIATPYNSIQNPGHYQFITPPNAKDVDAATLSQNYYRYDYTVNTTNANDTPITLHKSIEIPNTPLFQHLIP</sequence>
<dbReference type="Proteomes" id="UP000478636">
    <property type="component" value="Unassembled WGS sequence"/>
</dbReference>
<evidence type="ECO:0000313" key="2">
    <source>
        <dbReference type="Proteomes" id="UP000478636"/>
    </source>
</evidence>
<accession>A0A6L7AAZ8</accession>
<dbReference type="RefSeq" id="WP_252968554.1">
    <property type="nucleotide sequence ID" value="NZ_DAITWI010000003.1"/>
</dbReference>